<evidence type="ECO:0000256" key="1">
    <source>
        <dbReference type="SAM" id="MobiDB-lite"/>
    </source>
</evidence>
<dbReference type="Proteomes" id="UP000596660">
    <property type="component" value="Unplaced"/>
</dbReference>
<organism evidence="2 3">
    <name type="scientific">Chenopodium quinoa</name>
    <name type="common">Quinoa</name>
    <dbReference type="NCBI Taxonomy" id="63459"/>
    <lineage>
        <taxon>Eukaryota</taxon>
        <taxon>Viridiplantae</taxon>
        <taxon>Streptophyta</taxon>
        <taxon>Embryophyta</taxon>
        <taxon>Tracheophyta</taxon>
        <taxon>Spermatophyta</taxon>
        <taxon>Magnoliopsida</taxon>
        <taxon>eudicotyledons</taxon>
        <taxon>Gunneridae</taxon>
        <taxon>Pentapetalae</taxon>
        <taxon>Caryophyllales</taxon>
        <taxon>Chenopodiaceae</taxon>
        <taxon>Chenopodioideae</taxon>
        <taxon>Atripliceae</taxon>
        <taxon>Chenopodium</taxon>
    </lineage>
</organism>
<feature type="region of interest" description="Disordered" evidence="1">
    <location>
        <begin position="288"/>
        <end position="307"/>
    </location>
</feature>
<sequence length="688" mass="74724">MVSAASLGGRALLLYSAVGVKLNLAYCLRQVMATVTPTIGIPFQPIVEQIANCVGLEKPVYVIDDFPSNKAAEKAIRGLMDLFIVAVDDFIADRIRTYKRCATLFRMQRHQLRLGHGTAAEQSVAKKVIYLLFYNYNFSIVDANSGRHSIKCALSMLEKEKALTEEIVVPRPPKKCIVRLSFGAFSTSAAGSGKFIQSVLRELETVFKRKKAEFRKQKLKQLSLLPTNKKQKPAATRKSKRNQVFLDADVSSVGASSIQYNTKRLKALKVGIILSELNDGIPDIVRNAKHSQTNGKGTKKKPEADSEIHLQQEVCPLETIENVKDLLAEEEAKIAQIMLPHHVMMPFDESEDAINGPINFVFPEVKMANYNESMAQTSAQIKVLSKPMTDQVSATTVRNVVAFNILEKVQKVVQISSAMDSLVATDLNNAKDYIDNSIEKEFAANAGSSGAAAVDAGSLGVAADAGSLGAVVDAGSSGAAADVGSSGAVADAGSSGAAADVGSSGAIVAEEKISEKKKKRIKVVATKGKGKKVEKRVKEKHNVKFEDPDGEDAIDEVQGSKCVVYGTLRNRMLPSSVVNVCKEFSEDQLIAIRAIGFGSLEFLKVSQLPLQLGFWLVKHFDAHSCTLNIPDSELFKITEQHVHEVLGLPARGIEMDANAFSKDDKVINQWKKQFPKNSLSVNIGELSM</sequence>
<keyword evidence="3" id="KW-1185">Reference proteome</keyword>
<protein>
    <submittedName>
        <fullName evidence="2">Uncharacterized protein</fullName>
    </submittedName>
</protein>
<evidence type="ECO:0000313" key="2">
    <source>
        <dbReference type="EnsemblPlants" id="AUR62018206-RA:cds"/>
    </source>
</evidence>
<evidence type="ECO:0000313" key="3">
    <source>
        <dbReference type="Proteomes" id="UP000596660"/>
    </source>
</evidence>
<accession>A0A803LSL2</accession>
<dbReference type="EnsemblPlants" id="AUR62018206-RA">
    <property type="protein sequence ID" value="AUR62018206-RA:cds"/>
    <property type="gene ID" value="AUR62018206"/>
</dbReference>
<dbReference type="Gramene" id="AUR62018206-RA">
    <property type="protein sequence ID" value="AUR62018206-RA:cds"/>
    <property type="gene ID" value="AUR62018206"/>
</dbReference>
<reference evidence="2" key="2">
    <citation type="submission" date="2021-03" db="UniProtKB">
        <authorList>
            <consortium name="EnsemblPlants"/>
        </authorList>
    </citation>
    <scope>IDENTIFICATION</scope>
</reference>
<proteinExistence type="predicted"/>
<name>A0A803LSL2_CHEQI</name>
<dbReference type="AlphaFoldDB" id="A0A803LSL2"/>
<dbReference type="PANTHER" id="PTHR34835">
    <property type="entry name" value="OS07G0283600 PROTEIN-RELATED"/>
    <property type="match status" value="1"/>
</dbReference>
<reference evidence="2" key="1">
    <citation type="journal article" date="2017" name="Nature">
        <title>The genome of Chenopodium quinoa.</title>
        <authorList>
            <person name="Jarvis D.E."/>
            <person name="Ho Y.S."/>
            <person name="Lightfoot D.J."/>
            <person name="Schmoeckel S.M."/>
            <person name="Li B."/>
            <person name="Borm T.J.A."/>
            <person name="Ohyanagi H."/>
            <person name="Mineta K."/>
            <person name="Michell C.T."/>
            <person name="Saber N."/>
            <person name="Kharbatia N.M."/>
            <person name="Rupper R.R."/>
            <person name="Sharp A.R."/>
            <person name="Dally N."/>
            <person name="Boughton B.A."/>
            <person name="Woo Y.H."/>
            <person name="Gao G."/>
            <person name="Schijlen E.G.W.M."/>
            <person name="Guo X."/>
            <person name="Momin A.A."/>
            <person name="Negrao S."/>
            <person name="Al-Babili S."/>
            <person name="Gehring C."/>
            <person name="Roessner U."/>
            <person name="Jung C."/>
            <person name="Murphy K."/>
            <person name="Arold S.T."/>
            <person name="Gojobori T."/>
            <person name="van der Linden C.G."/>
            <person name="van Loo E.N."/>
            <person name="Jellen E.N."/>
            <person name="Maughan P.J."/>
            <person name="Tester M."/>
        </authorList>
    </citation>
    <scope>NUCLEOTIDE SEQUENCE [LARGE SCALE GENOMIC DNA]</scope>
    <source>
        <strain evidence="2">cv. PI 614886</strain>
    </source>
</reference>